<feature type="region of interest" description="Disordered" evidence="1">
    <location>
        <begin position="126"/>
        <end position="167"/>
    </location>
</feature>
<dbReference type="Proteomes" id="UP001180715">
    <property type="component" value="Unassembled WGS sequence"/>
</dbReference>
<protein>
    <submittedName>
        <fullName evidence="3">Uncharacterized protein</fullName>
    </submittedName>
</protein>
<gene>
    <name evidence="3" type="ORF">J2S67_001402</name>
</gene>
<evidence type="ECO:0000313" key="3">
    <source>
        <dbReference type="EMBL" id="MDR7294134.1"/>
    </source>
</evidence>
<evidence type="ECO:0000256" key="2">
    <source>
        <dbReference type="SAM" id="SignalP"/>
    </source>
</evidence>
<name>A0ABU1Z0K1_9MICC</name>
<feature type="chain" id="PRO_5047100773" evidence="2">
    <location>
        <begin position="19"/>
        <end position="167"/>
    </location>
</feature>
<feature type="compositionally biased region" description="Polar residues" evidence="1">
    <location>
        <begin position="131"/>
        <end position="146"/>
    </location>
</feature>
<proteinExistence type="predicted"/>
<feature type="signal peptide" evidence="2">
    <location>
        <begin position="1"/>
        <end position="18"/>
    </location>
</feature>
<keyword evidence="4" id="KW-1185">Reference proteome</keyword>
<accession>A0ABU1Z0K1</accession>
<sequence>MAYSANARKLLASTGVLLAVGAGLTGCDAFGNGCGKGAASPEEAVEEFISAAVADDAKKACSVGEEVATTENIQPVMAKYREKYADRDLSKLTFENLPDLRMGSSFVVKVAENGREIERINVAAYKDKYQFPTNPSEDGEDQSSPADSERPPASTEPATSKEASEDK</sequence>
<evidence type="ECO:0000256" key="1">
    <source>
        <dbReference type="SAM" id="MobiDB-lite"/>
    </source>
</evidence>
<organism evidence="3 4">
    <name type="scientific">Pseudoglutamicibacter albus</name>
    <dbReference type="NCBI Taxonomy" id="98671"/>
    <lineage>
        <taxon>Bacteria</taxon>
        <taxon>Bacillati</taxon>
        <taxon>Actinomycetota</taxon>
        <taxon>Actinomycetes</taxon>
        <taxon>Micrococcales</taxon>
        <taxon>Micrococcaceae</taxon>
        <taxon>Pseudoglutamicibacter</taxon>
    </lineage>
</organism>
<dbReference type="RefSeq" id="WP_141739775.1">
    <property type="nucleotide sequence ID" value="NZ_JAVDXX010000001.1"/>
</dbReference>
<dbReference type="EMBL" id="JAVDXX010000001">
    <property type="protein sequence ID" value="MDR7294134.1"/>
    <property type="molecule type" value="Genomic_DNA"/>
</dbReference>
<evidence type="ECO:0000313" key="4">
    <source>
        <dbReference type="Proteomes" id="UP001180715"/>
    </source>
</evidence>
<reference evidence="3" key="1">
    <citation type="submission" date="2023-07" db="EMBL/GenBank/DDBJ databases">
        <title>Sequencing the genomes of 1000 actinobacteria strains.</title>
        <authorList>
            <person name="Klenk H.-P."/>
        </authorList>
    </citation>
    <scope>NUCLEOTIDE SEQUENCE</scope>
    <source>
        <strain evidence="3">DSM 13068</strain>
    </source>
</reference>
<keyword evidence="2" id="KW-0732">Signal</keyword>
<comment type="caution">
    <text evidence="3">The sequence shown here is derived from an EMBL/GenBank/DDBJ whole genome shotgun (WGS) entry which is preliminary data.</text>
</comment>